<dbReference type="CDD" id="cd07377">
    <property type="entry name" value="WHTH_GntR"/>
    <property type="match status" value="1"/>
</dbReference>
<proteinExistence type="predicted"/>
<dbReference type="AlphaFoldDB" id="A0A965ZM91"/>
<keyword evidence="2" id="KW-0238">DNA-binding</keyword>
<sequence length="340" mass="37930">MKTDVDEIIQIDASLAIPIYKQIVQSIYRSIDSGTLTKDDLLPSVNKVSEKFSLARGSVFSAYNDLRAAGIIDSIPGKGYFVSSTETKQNKRIFLLFSTFTPYKETLYNALINSLPKTCSVDIYFHHHSAKMFDSLISGQAGYYNTFIIMPEVGAAANQTLALLDPRQTFLLDVGFKEYHDSYAGVYQNFEDDIFSILMQSKEMVAKYERLFLVFPEGLRTKDIIAGFNKFSKSAGVDTTTEVLNTINIDNIKKGDAFIVIDDNHLVDVIKIAKENKWKLGKDIGVLSYNETALKSVIGDGISTVTTDFAAMGRSMAKMILSGKKEVLENPFVLIDRNSF</sequence>
<dbReference type="SUPFAM" id="SSF53822">
    <property type="entry name" value="Periplasmic binding protein-like I"/>
    <property type="match status" value="1"/>
</dbReference>
<dbReference type="InterPro" id="IPR000524">
    <property type="entry name" value="Tscrpt_reg_HTH_GntR"/>
</dbReference>
<dbReference type="InterPro" id="IPR036388">
    <property type="entry name" value="WH-like_DNA-bd_sf"/>
</dbReference>
<dbReference type="SMART" id="SM00345">
    <property type="entry name" value="HTH_GNTR"/>
    <property type="match status" value="1"/>
</dbReference>
<keyword evidence="3" id="KW-0804">Transcription</keyword>
<dbReference type="Gene3D" id="1.10.10.10">
    <property type="entry name" value="Winged helix-like DNA-binding domain superfamily/Winged helix DNA-binding domain"/>
    <property type="match status" value="1"/>
</dbReference>
<dbReference type="EMBL" id="WWEO01000045">
    <property type="protein sequence ID" value="NCD72524.1"/>
    <property type="molecule type" value="Genomic_DNA"/>
</dbReference>
<evidence type="ECO:0000256" key="2">
    <source>
        <dbReference type="ARBA" id="ARBA00023125"/>
    </source>
</evidence>
<evidence type="ECO:0000256" key="1">
    <source>
        <dbReference type="ARBA" id="ARBA00023015"/>
    </source>
</evidence>
<evidence type="ECO:0000259" key="4">
    <source>
        <dbReference type="PROSITE" id="PS50949"/>
    </source>
</evidence>
<evidence type="ECO:0000313" key="6">
    <source>
        <dbReference type="Proteomes" id="UP000638732"/>
    </source>
</evidence>
<comment type="caution">
    <text evidence="5">The sequence shown here is derived from an EMBL/GenBank/DDBJ whole genome shotgun (WGS) entry which is preliminary data.</text>
</comment>
<organism evidence="5 6">
    <name type="scientific">Mucilaginibacter agri</name>
    <dbReference type="NCBI Taxonomy" id="2695265"/>
    <lineage>
        <taxon>Bacteria</taxon>
        <taxon>Pseudomonadati</taxon>
        <taxon>Bacteroidota</taxon>
        <taxon>Sphingobacteriia</taxon>
        <taxon>Sphingobacteriales</taxon>
        <taxon>Sphingobacteriaceae</taxon>
        <taxon>Mucilaginibacter</taxon>
    </lineage>
</organism>
<dbReference type="PANTHER" id="PTHR38445">
    <property type="entry name" value="HTH-TYPE TRANSCRIPTIONAL REPRESSOR YTRA"/>
    <property type="match status" value="1"/>
</dbReference>
<evidence type="ECO:0000256" key="3">
    <source>
        <dbReference type="ARBA" id="ARBA00023163"/>
    </source>
</evidence>
<dbReference type="InterPro" id="IPR046335">
    <property type="entry name" value="LacI/GalR-like_sensor"/>
</dbReference>
<dbReference type="Pfam" id="PF13377">
    <property type="entry name" value="Peripla_BP_3"/>
    <property type="match status" value="1"/>
</dbReference>
<keyword evidence="6" id="KW-1185">Reference proteome</keyword>
<accession>A0A965ZM91</accession>
<dbReference type="SUPFAM" id="SSF46785">
    <property type="entry name" value="Winged helix' DNA-binding domain"/>
    <property type="match status" value="1"/>
</dbReference>
<dbReference type="Gene3D" id="3.40.50.2300">
    <property type="match status" value="1"/>
</dbReference>
<dbReference type="PANTHER" id="PTHR38445:SF10">
    <property type="entry name" value="GNTR-FAMILY TRANSCRIPTIONAL REGULATOR"/>
    <property type="match status" value="1"/>
</dbReference>
<keyword evidence="1" id="KW-0805">Transcription regulation</keyword>
<dbReference type="RefSeq" id="WP_166588465.1">
    <property type="nucleotide sequence ID" value="NZ_WWEO01000045.1"/>
</dbReference>
<dbReference type="PROSITE" id="PS50949">
    <property type="entry name" value="HTH_GNTR"/>
    <property type="match status" value="1"/>
</dbReference>
<dbReference type="GO" id="GO:0003677">
    <property type="term" value="F:DNA binding"/>
    <property type="evidence" value="ECO:0007669"/>
    <property type="project" value="UniProtKB-KW"/>
</dbReference>
<dbReference type="InterPro" id="IPR028082">
    <property type="entry name" value="Peripla_BP_I"/>
</dbReference>
<feature type="domain" description="HTH gntR-type" evidence="4">
    <location>
        <begin position="17"/>
        <end position="85"/>
    </location>
</feature>
<dbReference type="Pfam" id="PF00392">
    <property type="entry name" value="GntR"/>
    <property type="match status" value="1"/>
</dbReference>
<evidence type="ECO:0000313" key="5">
    <source>
        <dbReference type="EMBL" id="NCD72524.1"/>
    </source>
</evidence>
<protein>
    <submittedName>
        <fullName evidence="5">GntR family transcriptional regulator</fullName>
    </submittedName>
</protein>
<dbReference type="GO" id="GO:0003700">
    <property type="term" value="F:DNA-binding transcription factor activity"/>
    <property type="evidence" value="ECO:0007669"/>
    <property type="project" value="InterPro"/>
</dbReference>
<reference evidence="5" key="2">
    <citation type="submission" date="2020-10" db="EMBL/GenBank/DDBJ databases">
        <title>Mucilaginibacter sp. nov., isolated from soil.</title>
        <authorList>
            <person name="Jeon C.O."/>
        </authorList>
    </citation>
    <scope>NUCLEOTIDE SEQUENCE</scope>
    <source>
        <strain evidence="5">R11</strain>
    </source>
</reference>
<dbReference type="InterPro" id="IPR036390">
    <property type="entry name" value="WH_DNA-bd_sf"/>
</dbReference>
<name>A0A965ZM91_9SPHI</name>
<dbReference type="Proteomes" id="UP000638732">
    <property type="component" value="Unassembled WGS sequence"/>
</dbReference>
<reference evidence="5" key="1">
    <citation type="submission" date="2020-01" db="EMBL/GenBank/DDBJ databases">
        <authorList>
            <person name="Seo Y.L."/>
        </authorList>
    </citation>
    <scope>NUCLEOTIDE SEQUENCE</scope>
    <source>
        <strain evidence="5">R11</strain>
    </source>
</reference>
<gene>
    <name evidence="5" type="ORF">GSY63_24370</name>
</gene>